<dbReference type="InterPro" id="IPR007603">
    <property type="entry name" value="Choline_transptr-like"/>
</dbReference>
<keyword evidence="5 7" id="KW-0472">Membrane</keyword>
<feature type="transmembrane region" description="Helical" evidence="7">
    <location>
        <begin position="31"/>
        <end position="52"/>
    </location>
</feature>
<comment type="function">
    <text evidence="7">Choline transporter.</text>
</comment>
<comment type="similarity">
    <text evidence="2 7">Belongs to the CTL (choline transporter-like) family.</text>
</comment>
<feature type="transmembrane region" description="Helical" evidence="7">
    <location>
        <begin position="270"/>
        <end position="291"/>
    </location>
</feature>
<feature type="transmembrane region" description="Helical" evidence="7">
    <location>
        <begin position="298"/>
        <end position="318"/>
    </location>
</feature>
<evidence type="ECO:0000256" key="6">
    <source>
        <dbReference type="ARBA" id="ARBA00023180"/>
    </source>
</evidence>
<feature type="transmembrane region" description="Helical" evidence="7">
    <location>
        <begin position="487"/>
        <end position="508"/>
    </location>
</feature>
<dbReference type="GO" id="GO:0022857">
    <property type="term" value="F:transmembrane transporter activity"/>
    <property type="evidence" value="ECO:0007669"/>
    <property type="project" value="UniProtKB-UniRule"/>
</dbReference>
<keyword evidence="6" id="KW-0325">Glycoprotein</keyword>
<evidence type="ECO:0000313" key="8">
    <source>
        <dbReference type="EMBL" id="CAD8852807.1"/>
    </source>
</evidence>
<gene>
    <name evidence="8" type="ORF">NSCI0253_LOCUS27157</name>
</gene>
<reference evidence="8" key="1">
    <citation type="submission" date="2021-01" db="EMBL/GenBank/DDBJ databases">
        <authorList>
            <person name="Corre E."/>
            <person name="Pelletier E."/>
            <person name="Niang G."/>
            <person name="Scheremetjew M."/>
            <person name="Finn R."/>
            <person name="Kale V."/>
            <person name="Holt S."/>
            <person name="Cochrane G."/>
            <person name="Meng A."/>
            <person name="Brown T."/>
            <person name="Cohen L."/>
        </authorList>
    </citation>
    <scope>NUCLEOTIDE SEQUENCE</scope>
</reference>
<dbReference type="EMBL" id="HBFQ01038284">
    <property type="protein sequence ID" value="CAD8852807.1"/>
    <property type="molecule type" value="Transcribed_RNA"/>
</dbReference>
<dbReference type="Pfam" id="PF04515">
    <property type="entry name" value="Choline_transpo"/>
    <property type="match status" value="1"/>
</dbReference>
<sequence>MEAAPLTAPTNAAPRLTRGDLKHSRRCTDMIMCTVMLATGVGLIVVHSVAFARGDVRRLFHPYDHDSHSCGLGDLREYPYVYYPAKQMLNAKTPTLSMAYYSNPKHLWGVCTKQCPTAFSSISREGMCPEKDRAACTWYADHEPTLFLHRFCIFHGEGFGGSDGADSAGVACRSAGTAVQSIYDAANQSLSDLAAVAERELQAVSGFGANVSVNSASGVIARNLSNELKDLAAVAKTEQERVNTTVCADLVSEHDTDPLADFITDLLRSWRVLLISSVVSLGTGALYLLLICYFASPIIWGSVVLSTAGFFVLAFFLWTGSIQLVETGLISDGQDERWLAVICWIISGFLLLLAVGLRQTLMRAVTFCSATSGFLKANLSALALPQFIALLELLWITYWLISGGTIMSLANVSPAEDVTKEVNRFVLDPRTRAMLLYHIFFGLWVLAFFEGLSVVSVSITVSDWYFAQRQGQSARRWIPRFDGLQKAIRFHTGSVAFGSLVLAVVQMLKLVTSYIVAHLKKGRTSTVVRVFQRCVGCLLWFFEKCIRFVNFNAYLMIGVTGDGFCGSALHAFSLVSRNPLRFVVFQGVMWMINAIGRLTMLLVTILVALLLTDKSLFPDLSPDVRRPWPALIAVCALGYYLSGIFATVYTTSGSALFYCFVVDEELAGSEGRDPGSCGPLALRDLVETHATQRNKKHDDDGL</sequence>
<dbReference type="PANTHER" id="PTHR12385:SF14">
    <property type="entry name" value="CHOLINE TRANSPORTER-LIKE 2"/>
    <property type="match status" value="1"/>
</dbReference>
<name>A0A7S1FAB8_NOCSC</name>
<evidence type="ECO:0000256" key="4">
    <source>
        <dbReference type="ARBA" id="ARBA00022989"/>
    </source>
</evidence>
<feature type="transmembrane region" description="Helical" evidence="7">
    <location>
        <begin position="435"/>
        <end position="466"/>
    </location>
</feature>
<keyword evidence="4 7" id="KW-1133">Transmembrane helix</keyword>
<evidence type="ECO:0000256" key="5">
    <source>
        <dbReference type="ARBA" id="ARBA00023136"/>
    </source>
</evidence>
<feature type="transmembrane region" description="Helical" evidence="7">
    <location>
        <begin position="553"/>
        <end position="575"/>
    </location>
</feature>
<organism evidence="8">
    <name type="scientific">Noctiluca scintillans</name>
    <name type="common">Sea sparkle</name>
    <name type="synonym">Red tide dinoflagellate</name>
    <dbReference type="NCBI Taxonomy" id="2966"/>
    <lineage>
        <taxon>Eukaryota</taxon>
        <taxon>Sar</taxon>
        <taxon>Alveolata</taxon>
        <taxon>Dinophyceae</taxon>
        <taxon>Noctilucales</taxon>
        <taxon>Noctilucaceae</taxon>
        <taxon>Noctiluca</taxon>
    </lineage>
</organism>
<feature type="transmembrane region" description="Helical" evidence="7">
    <location>
        <begin position="587"/>
        <end position="610"/>
    </location>
</feature>
<dbReference type="GO" id="GO:0005886">
    <property type="term" value="C:plasma membrane"/>
    <property type="evidence" value="ECO:0007669"/>
    <property type="project" value="UniProtKB-SubCell"/>
</dbReference>
<protein>
    <recommendedName>
        <fullName evidence="7">Choline transporter-like protein</fullName>
    </recommendedName>
</protein>
<evidence type="ECO:0000256" key="3">
    <source>
        <dbReference type="ARBA" id="ARBA00022692"/>
    </source>
</evidence>
<accession>A0A7S1FAB8</accession>
<evidence type="ECO:0000256" key="7">
    <source>
        <dbReference type="RuleBase" id="RU368066"/>
    </source>
</evidence>
<dbReference type="AlphaFoldDB" id="A0A7S1FAB8"/>
<evidence type="ECO:0000256" key="1">
    <source>
        <dbReference type="ARBA" id="ARBA00004141"/>
    </source>
</evidence>
<feature type="transmembrane region" description="Helical" evidence="7">
    <location>
        <begin position="630"/>
        <end position="649"/>
    </location>
</feature>
<comment type="subcellular location">
    <subcellularLocation>
        <location evidence="7">Cell membrane</location>
        <topology evidence="7">Multi-pass membrane protein</topology>
    </subcellularLocation>
    <subcellularLocation>
        <location evidence="1">Membrane</location>
        <topology evidence="1">Multi-pass membrane protein</topology>
    </subcellularLocation>
</comment>
<proteinExistence type="inferred from homology"/>
<feature type="transmembrane region" description="Helical" evidence="7">
    <location>
        <begin position="378"/>
        <end position="401"/>
    </location>
</feature>
<keyword evidence="3 7" id="KW-0812">Transmembrane</keyword>
<evidence type="ECO:0000256" key="2">
    <source>
        <dbReference type="ARBA" id="ARBA00007168"/>
    </source>
</evidence>
<dbReference type="PANTHER" id="PTHR12385">
    <property type="entry name" value="CHOLINE TRANSPORTER-LIKE (SLC FAMILY 44)"/>
    <property type="match status" value="1"/>
</dbReference>
<feature type="transmembrane region" description="Helical" evidence="7">
    <location>
        <begin position="338"/>
        <end position="357"/>
    </location>
</feature>